<dbReference type="GO" id="GO:0000287">
    <property type="term" value="F:magnesium ion binding"/>
    <property type="evidence" value="ECO:0007669"/>
    <property type="project" value="TreeGrafter"/>
</dbReference>
<dbReference type="PANTHER" id="PTHR32308:SF10">
    <property type="entry name" value="CITRATE LYASE SUBUNIT BETA"/>
    <property type="match status" value="1"/>
</dbReference>
<comment type="caution">
    <text evidence="7">The sequence shown here is derived from an EMBL/GenBank/DDBJ whole genome shotgun (WGS) entry which is preliminary data.</text>
</comment>
<keyword evidence="3 5" id="KW-0460">Magnesium</keyword>
<protein>
    <submittedName>
        <fullName evidence="7">CoA ester lyase</fullName>
    </submittedName>
</protein>
<name>A0A3D8IRL4_9HELI</name>
<dbReference type="Proteomes" id="UP000256514">
    <property type="component" value="Unassembled WGS sequence"/>
</dbReference>
<dbReference type="OrthoDB" id="348111at2"/>
<dbReference type="Pfam" id="PF03328">
    <property type="entry name" value="HpcH_HpaI"/>
    <property type="match status" value="1"/>
</dbReference>
<evidence type="ECO:0000259" key="6">
    <source>
        <dbReference type="Pfam" id="PF03328"/>
    </source>
</evidence>
<reference evidence="7 8" key="1">
    <citation type="submission" date="2018-04" db="EMBL/GenBank/DDBJ databases">
        <title>Novel Campyloabacter and Helicobacter Species and Strains.</title>
        <authorList>
            <person name="Mannion A.J."/>
            <person name="Shen Z."/>
            <person name="Fox J.G."/>
        </authorList>
    </citation>
    <scope>NUCLEOTIDE SEQUENCE [LARGE SCALE GENOMIC DNA]</scope>
    <source>
        <strain evidence="7 8">MIT 12-6600</strain>
    </source>
</reference>
<evidence type="ECO:0000256" key="2">
    <source>
        <dbReference type="ARBA" id="ARBA00022723"/>
    </source>
</evidence>
<dbReference type="GO" id="GO:0006107">
    <property type="term" value="P:oxaloacetate metabolic process"/>
    <property type="evidence" value="ECO:0007669"/>
    <property type="project" value="TreeGrafter"/>
</dbReference>
<evidence type="ECO:0000313" key="7">
    <source>
        <dbReference type="EMBL" id="RDU67231.1"/>
    </source>
</evidence>
<dbReference type="GO" id="GO:0016829">
    <property type="term" value="F:lyase activity"/>
    <property type="evidence" value="ECO:0007669"/>
    <property type="project" value="UniProtKB-KW"/>
</dbReference>
<feature type="binding site" evidence="5">
    <location>
        <position position="150"/>
    </location>
    <ligand>
        <name>Mg(2+)</name>
        <dbReference type="ChEBI" id="CHEBI:18420"/>
    </ligand>
</feature>
<feature type="binding site" evidence="5">
    <location>
        <position position="124"/>
    </location>
    <ligand>
        <name>Mg(2+)</name>
        <dbReference type="ChEBI" id="CHEBI:18420"/>
    </ligand>
</feature>
<dbReference type="EMBL" id="NXLT01000003">
    <property type="protein sequence ID" value="RDU67231.1"/>
    <property type="molecule type" value="Genomic_DNA"/>
</dbReference>
<dbReference type="RefSeq" id="WP_115570955.1">
    <property type="nucleotide sequence ID" value="NZ_NXLT01000003.1"/>
</dbReference>
<sequence length="278" mass="31246">MSNSTYPKAKSLLFVSSIKPENFMPSFESEADAIILDLEDSVPSERKDEGRANVLRFCRDNAQYKFFVRVNDAQSPFFADDMKFLLELGLDKLHGVMLAKTEQKAHIESVINALGEIPLLLLIESALGVQNLPITASQPCAKQLAFGAFDMILDLGLRDGEGKDFMLNYVRTQMALASRINNLLPPINRVFPNTRDESRLKTNMELAYSMGFGGSLTFYPNQLAIINAIFTQGNNQIEWAKEILRLVELHKGETFSFEGNVVDIPMIKKAQGILERKY</sequence>
<evidence type="ECO:0000256" key="5">
    <source>
        <dbReference type="PIRSR" id="PIRSR015582-2"/>
    </source>
</evidence>
<accession>A0A3D8IRL4</accession>
<dbReference type="SUPFAM" id="SSF51621">
    <property type="entry name" value="Phosphoenolpyruvate/pyruvate domain"/>
    <property type="match status" value="1"/>
</dbReference>
<keyword evidence="7" id="KW-0456">Lyase</keyword>
<evidence type="ECO:0000313" key="8">
    <source>
        <dbReference type="Proteomes" id="UP000256514"/>
    </source>
</evidence>
<dbReference type="InterPro" id="IPR005000">
    <property type="entry name" value="Aldolase/citrate-lyase_domain"/>
</dbReference>
<dbReference type="PIRSF" id="PIRSF015582">
    <property type="entry name" value="Cit_lyase_B"/>
    <property type="match status" value="1"/>
</dbReference>
<feature type="binding site" evidence="4">
    <location>
        <position position="124"/>
    </location>
    <ligand>
        <name>substrate</name>
    </ligand>
</feature>
<evidence type="ECO:0000256" key="3">
    <source>
        <dbReference type="ARBA" id="ARBA00022842"/>
    </source>
</evidence>
<feature type="domain" description="HpcH/HpaI aldolase/citrate lyase" evidence="6">
    <location>
        <begin position="10"/>
        <end position="217"/>
    </location>
</feature>
<dbReference type="PANTHER" id="PTHR32308">
    <property type="entry name" value="LYASE BETA SUBUNIT, PUTATIVE (AFU_ORTHOLOGUE AFUA_4G13030)-RELATED"/>
    <property type="match status" value="1"/>
</dbReference>
<dbReference type="InterPro" id="IPR015813">
    <property type="entry name" value="Pyrv/PenolPyrv_kinase-like_dom"/>
</dbReference>
<proteinExistence type="predicted"/>
<comment type="cofactor">
    <cofactor evidence="1">
        <name>Mg(2+)</name>
        <dbReference type="ChEBI" id="CHEBI:18420"/>
    </cofactor>
</comment>
<keyword evidence="2 5" id="KW-0479">Metal-binding</keyword>
<evidence type="ECO:0000256" key="4">
    <source>
        <dbReference type="PIRSR" id="PIRSR015582-1"/>
    </source>
</evidence>
<gene>
    <name evidence="7" type="ORF">CQA54_04405</name>
</gene>
<feature type="binding site" evidence="4">
    <location>
        <position position="69"/>
    </location>
    <ligand>
        <name>substrate</name>
    </ligand>
</feature>
<evidence type="ECO:0000256" key="1">
    <source>
        <dbReference type="ARBA" id="ARBA00001946"/>
    </source>
</evidence>
<dbReference type="InterPro" id="IPR040442">
    <property type="entry name" value="Pyrv_kinase-like_dom_sf"/>
</dbReference>
<dbReference type="AlphaFoldDB" id="A0A3D8IRL4"/>
<organism evidence="7 8">
    <name type="scientific">Helicobacter equorum</name>
    <dbReference type="NCBI Taxonomy" id="361872"/>
    <lineage>
        <taxon>Bacteria</taxon>
        <taxon>Pseudomonadati</taxon>
        <taxon>Campylobacterota</taxon>
        <taxon>Epsilonproteobacteria</taxon>
        <taxon>Campylobacterales</taxon>
        <taxon>Helicobacteraceae</taxon>
        <taxon>Helicobacter</taxon>
    </lineage>
</organism>
<keyword evidence="8" id="KW-1185">Reference proteome</keyword>
<dbReference type="InterPro" id="IPR011206">
    <property type="entry name" value="Citrate_lyase_beta/mcl1/mcl2"/>
</dbReference>
<dbReference type="Gene3D" id="3.20.20.60">
    <property type="entry name" value="Phosphoenolpyruvate-binding domains"/>
    <property type="match status" value="1"/>
</dbReference>